<keyword evidence="3" id="KW-0732">Signal</keyword>
<reference evidence="7" key="1">
    <citation type="submission" date="2017-09" db="EMBL/GenBank/DDBJ databases">
        <title>Depth-based differentiation of microbial function through sediment-hosted aquifers and enrichment of novel symbionts in the deep terrestrial subsurface.</title>
        <authorList>
            <person name="Probst A.J."/>
            <person name="Ladd B."/>
            <person name="Jarett J.K."/>
            <person name="Geller-Mcgrath D.E."/>
            <person name="Sieber C.M.K."/>
            <person name="Emerson J.B."/>
            <person name="Anantharaman K."/>
            <person name="Thomas B.C."/>
            <person name="Malmstrom R."/>
            <person name="Stieglmeier M."/>
            <person name="Klingl A."/>
            <person name="Woyke T."/>
            <person name="Ryan C.M."/>
            <person name="Banfield J.F."/>
        </authorList>
    </citation>
    <scope>NUCLEOTIDE SEQUENCE [LARGE SCALE GENOMIC DNA]</scope>
</reference>
<dbReference type="InterPro" id="IPR000914">
    <property type="entry name" value="SBP_5_dom"/>
</dbReference>
<evidence type="ECO:0000313" key="7">
    <source>
        <dbReference type="Proteomes" id="UP000231426"/>
    </source>
</evidence>
<dbReference type="GO" id="GO:0043190">
    <property type="term" value="C:ATP-binding cassette (ABC) transporter complex"/>
    <property type="evidence" value="ECO:0007669"/>
    <property type="project" value="InterPro"/>
</dbReference>
<dbReference type="GO" id="GO:1904680">
    <property type="term" value="F:peptide transmembrane transporter activity"/>
    <property type="evidence" value="ECO:0007669"/>
    <property type="project" value="TreeGrafter"/>
</dbReference>
<dbReference type="Proteomes" id="UP000231426">
    <property type="component" value="Unassembled WGS sequence"/>
</dbReference>
<feature type="transmembrane region" description="Helical" evidence="4">
    <location>
        <begin position="55"/>
        <end position="76"/>
    </location>
</feature>
<dbReference type="AlphaFoldDB" id="A0A2M6W6I6"/>
<keyword evidence="4" id="KW-1133">Transmembrane helix</keyword>
<dbReference type="InterPro" id="IPR039424">
    <property type="entry name" value="SBP_5"/>
</dbReference>
<dbReference type="InterPro" id="IPR030678">
    <property type="entry name" value="Peptide/Ni-bd"/>
</dbReference>
<protein>
    <recommendedName>
        <fullName evidence="5">Solute-binding protein family 5 domain-containing protein</fullName>
    </recommendedName>
</protein>
<accession>A0A2M6W6I6</accession>
<gene>
    <name evidence="6" type="ORF">COU29_01150</name>
</gene>
<evidence type="ECO:0000259" key="5">
    <source>
        <dbReference type="Pfam" id="PF00496"/>
    </source>
</evidence>
<dbReference type="PIRSF" id="PIRSF002741">
    <property type="entry name" value="MppA"/>
    <property type="match status" value="1"/>
</dbReference>
<dbReference type="CDD" id="cd08513">
    <property type="entry name" value="PBP2_thermophilic_Hb8_like"/>
    <property type="match status" value="1"/>
</dbReference>
<dbReference type="PANTHER" id="PTHR30290">
    <property type="entry name" value="PERIPLASMIC BINDING COMPONENT OF ABC TRANSPORTER"/>
    <property type="match status" value="1"/>
</dbReference>
<keyword evidence="4" id="KW-0472">Membrane</keyword>
<dbReference type="PANTHER" id="PTHR30290:SF9">
    <property type="entry name" value="OLIGOPEPTIDE-BINDING PROTEIN APPA"/>
    <property type="match status" value="1"/>
</dbReference>
<feature type="domain" description="Solute-binding protein family 5" evidence="5">
    <location>
        <begin position="130"/>
        <end position="553"/>
    </location>
</feature>
<keyword evidence="4" id="KW-0812">Transmembrane</keyword>
<dbReference type="SUPFAM" id="SSF53850">
    <property type="entry name" value="Periplasmic binding protein-like II"/>
    <property type="match status" value="1"/>
</dbReference>
<comment type="caution">
    <text evidence="6">The sequence shown here is derived from an EMBL/GenBank/DDBJ whole genome shotgun (WGS) entry which is preliminary data.</text>
</comment>
<keyword evidence="2" id="KW-0813">Transport</keyword>
<comment type="similarity">
    <text evidence="1">Belongs to the bacterial solute-binding protein 5 family.</text>
</comment>
<dbReference type="EMBL" id="PFBV01000003">
    <property type="protein sequence ID" value="PIT88380.1"/>
    <property type="molecule type" value="Genomic_DNA"/>
</dbReference>
<dbReference type="Gene3D" id="3.10.105.10">
    <property type="entry name" value="Dipeptide-binding Protein, Domain 3"/>
    <property type="match status" value="1"/>
</dbReference>
<evidence type="ECO:0000256" key="1">
    <source>
        <dbReference type="ARBA" id="ARBA00005695"/>
    </source>
</evidence>
<organism evidence="6 7">
    <name type="scientific">Candidatus Magasanikbacteria bacterium CG10_big_fil_rev_8_21_14_0_10_36_32</name>
    <dbReference type="NCBI Taxonomy" id="1974646"/>
    <lineage>
        <taxon>Bacteria</taxon>
        <taxon>Candidatus Magasanikiibacteriota</taxon>
    </lineage>
</organism>
<evidence type="ECO:0000256" key="4">
    <source>
        <dbReference type="SAM" id="Phobius"/>
    </source>
</evidence>
<dbReference type="Gene3D" id="3.40.190.10">
    <property type="entry name" value="Periplasmic binding protein-like II"/>
    <property type="match status" value="1"/>
</dbReference>
<dbReference type="Pfam" id="PF00496">
    <property type="entry name" value="SBP_bac_5"/>
    <property type="match status" value="1"/>
</dbReference>
<evidence type="ECO:0000313" key="6">
    <source>
        <dbReference type="EMBL" id="PIT88380.1"/>
    </source>
</evidence>
<evidence type="ECO:0000256" key="3">
    <source>
        <dbReference type="ARBA" id="ARBA00022729"/>
    </source>
</evidence>
<name>A0A2M6W6I6_9BACT</name>
<sequence length="647" mass="74808">MSWKQLFNRFGHKEPKPLVRNFDRRLINNLRSNFWPSLNQLKYLKRFLSKAEKNIIKISCGIIVLTILFWGGWIIASHHTVIPKNGGEYSEALIGQPKLINPIFAGANDVDSDIVPLLYSGLFRFNKDQKLIPELAASWSVSSDQKTYTIKLRQDIAWTDEKKLIADDVIFTLETIQNPEVNSPLFTSFQGIAATKINDYEIQFVLKEPFVSFLNSLTLGIIPEHIWGEILPANLRLAKENLQPKVTSGPWKFLRLVKDGSNIQTYALEKNNKYFGNLPYLQNITFKFYQDYAEATDALRAKELTAVSFVPRHLQDKISSKNLIIYNLHLPQYTALFFNQTQQSILKDLSFRKNLIQAIDKKLLVAEALNNNANVTDSPFLPGSIGYYPEIKKIEYDLEAVNQSLDKAEWKKIDPETYFKIRRDILFKSRLNEIKSLPEFAANSSTLTAELQEKVDNTVRQEMWPDQTFYRQDKKGNLLSLTITTTDMPEYQKVADSVARMWRASGIQTNIQTVAGRQISRDILKTRNYEILLYGEILGDDPDPYPFWHSSQTNYPGLNLSMMADRNADKILEEARSTNDLQKRIQLYKQFQDILAKELPAIFLYTPTYNFVADKNLQGVKLDKIFVPSDRFNGLSEWYIKTKWEWN</sequence>
<evidence type="ECO:0000256" key="2">
    <source>
        <dbReference type="ARBA" id="ARBA00022448"/>
    </source>
</evidence>
<dbReference type="GO" id="GO:0042597">
    <property type="term" value="C:periplasmic space"/>
    <property type="evidence" value="ECO:0007669"/>
    <property type="project" value="UniProtKB-ARBA"/>
</dbReference>
<proteinExistence type="inferred from homology"/>
<dbReference type="GO" id="GO:0015833">
    <property type="term" value="P:peptide transport"/>
    <property type="evidence" value="ECO:0007669"/>
    <property type="project" value="TreeGrafter"/>
</dbReference>